<proteinExistence type="predicted"/>
<accession>A0A5N0THZ5</accession>
<evidence type="ECO:0000313" key="1">
    <source>
        <dbReference type="EMBL" id="KAA9134084.1"/>
    </source>
</evidence>
<organism evidence="1 2">
    <name type="scientific">Marinihelvus fidelis</name>
    <dbReference type="NCBI Taxonomy" id="2613842"/>
    <lineage>
        <taxon>Bacteria</taxon>
        <taxon>Pseudomonadati</taxon>
        <taxon>Pseudomonadota</taxon>
        <taxon>Gammaproteobacteria</taxon>
        <taxon>Chromatiales</taxon>
        <taxon>Wenzhouxiangellaceae</taxon>
        <taxon>Marinihelvus</taxon>
    </lineage>
</organism>
<dbReference type="RefSeq" id="WP_150862434.1">
    <property type="nucleotide sequence ID" value="NZ_VYXP01000001.1"/>
</dbReference>
<keyword evidence="2" id="KW-1185">Reference proteome</keyword>
<evidence type="ECO:0008006" key="3">
    <source>
        <dbReference type="Google" id="ProtNLM"/>
    </source>
</evidence>
<sequence length="320" mass="35505">MRKLAYTLVFFVAAAALFGLLMWAKFMFSHQAAPSSVGFEIPLNQPPDVLFIGSSHTRDGYDIRAFEQATGRDAFMLAYNGLSYWLMLPVIEHLLEQPNKPGLLVIENFLDSAHGEPRLFDKRLYAQAPPAVKRALLQQLRAEGMSFEQGYDLAVSGKNQDIVASPLVNPVLDRSFYRGGHVLSTRRQMNAARFRRIKVREPYGRVNPQHLAALEAILGLLEHHGVSTVFIETPMAGPIERDKAFIRAKRQLVDVIEDAGFCYIDGAAGFDVDAPSNFRDAGHLSGKGRALFTAQVAEMLFPGQVTRCPRPPGPSRRNPG</sequence>
<dbReference type="Proteomes" id="UP000325372">
    <property type="component" value="Unassembled WGS sequence"/>
</dbReference>
<reference evidence="1 2" key="1">
    <citation type="submission" date="2019-09" db="EMBL/GenBank/DDBJ databases">
        <title>Wenzhouxiangella sp. Genome sequencing and assembly.</title>
        <authorList>
            <person name="Zhang R."/>
        </authorList>
    </citation>
    <scope>NUCLEOTIDE SEQUENCE [LARGE SCALE GENOMIC DNA]</scope>
    <source>
        <strain evidence="1 2">W260</strain>
    </source>
</reference>
<dbReference type="EMBL" id="VYXP01000001">
    <property type="protein sequence ID" value="KAA9134084.1"/>
    <property type="molecule type" value="Genomic_DNA"/>
</dbReference>
<evidence type="ECO:0000313" key="2">
    <source>
        <dbReference type="Proteomes" id="UP000325372"/>
    </source>
</evidence>
<dbReference type="AlphaFoldDB" id="A0A5N0THZ5"/>
<protein>
    <recommendedName>
        <fullName evidence="3">SGNH/GDSL hydrolase family protein</fullName>
    </recommendedName>
</protein>
<dbReference type="SUPFAM" id="SSF52266">
    <property type="entry name" value="SGNH hydrolase"/>
    <property type="match status" value="1"/>
</dbReference>
<name>A0A5N0THZ5_9GAMM</name>
<gene>
    <name evidence="1" type="ORF">F3N42_00605</name>
</gene>
<comment type="caution">
    <text evidence="1">The sequence shown here is derived from an EMBL/GenBank/DDBJ whole genome shotgun (WGS) entry which is preliminary data.</text>
</comment>